<comment type="subcellular location">
    <subcellularLocation>
        <location evidence="1">Membrane</location>
        <topology evidence="1">Multi-pass membrane protein</topology>
    </subcellularLocation>
</comment>
<name>A0ABR0YMF7_HUSHU</name>
<feature type="transmembrane region" description="Helical" evidence="9">
    <location>
        <begin position="32"/>
        <end position="51"/>
    </location>
</feature>
<evidence type="ECO:0000256" key="5">
    <source>
        <dbReference type="ARBA" id="ARBA00023136"/>
    </source>
</evidence>
<dbReference type="PRINTS" id="PR01157">
    <property type="entry name" value="P2YPURNOCPTR"/>
</dbReference>
<feature type="non-terminal residue" evidence="11">
    <location>
        <position position="1"/>
    </location>
</feature>
<organism evidence="11 12">
    <name type="scientific">Huso huso</name>
    <name type="common">Beluga</name>
    <name type="synonym">Acipenser huso</name>
    <dbReference type="NCBI Taxonomy" id="61971"/>
    <lineage>
        <taxon>Eukaryota</taxon>
        <taxon>Metazoa</taxon>
        <taxon>Chordata</taxon>
        <taxon>Craniata</taxon>
        <taxon>Vertebrata</taxon>
        <taxon>Euteleostomi</taxon>
        <taxon>Actinopterygii</taxon>
        <taxon>Chondrostei</taxon>
        <taxon>Acipenseriformes</taxon>
        <taxon>Acipenseridae</taxon>
        <taxon>Huso</taxon>
    </lineage>
</organism>
<feature type="transmembrane region" description="Helical" evidence="9">
    <location>
        <begin position="140"/>
        <end position="161"/>
    </location>
</feature>
<evidence type="ECO:0000256" key="6">
    <source>
        <dbReference type="ARBA" id="ARBA00023170"/>
    </source>
</evidence>
<reference evidence="11 12" key="1">
    <citation type="submission" date="2021-05" db="EMBL/GenBank/DDBJ databases">
        <authorList>
            <person name="Zahm M."/>
            <person name="Klopp C."/>
            <person name="Cabau C."/>
            <person name="Kuhl H."/>
            <person name="Suciu R."/>
            <person name="Ciorpac M."/>
            <person name="Holostenco D."/>
            <person name="Gessner J."/>
            <person name="Wuertz S."/>
            <person name="Hohne C."/>
            <person name="Stock M."/>
            <person name="Gislard M."/>
            <person name="Lluch J."/>
            <person name="Milhes M."/>
            <person name="Lampietro C."/>
            <person name="Lopez Roques C."/>
            <person name="Donnadieu C."/>
            <person name="Du K."/>
            <person name="Schartl M."/>
            <person name="Guiguen Y."/>
        </authorList>
    </citation>
    <scope>NUCLEOTIDE SEQUENCE [LARGE SCALE GENOMIC DNA]</scope>
    <source>
        <strain evidence="11">Hh-F2</strain>
        <tissue evidence="11">Blood</tissue>
    </source>
</reference>
<evidence type="ECO:0000259" key="10">
    <source>
        <dbReference type="PROSITE" id="PS50262"/>
    </source>
</evidence>
<feature type="transmembrane region" description="Helical" evidence="9">
    <location>
        <begin position="107"/>
        <end position="128"/>
    </location>
</feature>
<evidence type="ECO:0000256" key="9">
    <source>
        <dbReference type="SAM" id="Phobius"/>
    </source>
</evidence>
<feature type="transmembrane region" description="Helical" evidence="9">
    <location>
        <begin position="63"/>
        <end position="87"/>
    </location>
</feature>
<evidence type="ECO:0000313" key="12">
    <source>
        <dbReference type="Proteomes" id="UP001369086"/>
    </source>
</evidence>
<feature type="transmembrane region" description="Helical" evidence="9">
    <location>
        <begin position="278"/>
        <end position="298"/>
    </location>
</feature>
<feature type="domain" description="G-protein coupled receptors family 1 profile" evidence="10">
    <location>
        <begin position="43"/>
        <end position="295"/>
    </location>
</feature>
<keyword evidence="6" id="KW-0675">Receptor</keyword>
<dbReference type="PANTHER" id="PTHR24232:SF6">
    <property type="entry name" value="PURINERGIC RECEPTOR P2Y, G-PROTEIN COUPLED 10B"/>
    <property type="match status" value="1"/>
</dbReference>
<accession>A0ABR0YMF7</accession>
<evidence type="ECO:0000256" key="7">
    <source>
        <dbReference type="ARBA" id="ARBA00023180"/>
    </source>
</evidence>
<dbReference type="PRINTS" id="PR00237">
    <property type="entry name" value="GPCRRHODOPSN"/>
</dbReference>
<keyword evidence="3 9" id="KW-1133">Transmembrane helix</keyword>
<proteinExistence type="predicted"/>
<gene>
    <name evidence="11" type="ORF">HHUSO_G27097</name>
</gene>
<dbReference type="SUPFAM" id="SSF81321">
    <property type="entry name" value="Family A G protein-coupled receptor-like"/>
    <property type="match status" value="1"/>
</dbReference>
<keyword evidence="12" id="KW-1185">Reference proteome</keyword>
<dbReference type="Gene3D" id="1.20.1070.10">
    <property type="entry name" value="Rhodopsin 7-helix transmembrane proteins"/>
    <property type="match status" value="1"/>
</dbReference>
<sequence>SIKMHNNTSLMNLPCPGENITVEYTYTLYSTFYLIIFIPGLLGNSVALWVLSTFIKKKNKAVIFMMNLTLADLVHVFSLPLRIYYYINHDWPFGNTLCLLCFYLKYLNMYASIAFLVCISIQRCVFLINPFRAKNWKRRYDIGISIVLWLLVGAGCSPFILMRNNSTANKGCFKDLPTRKLNLKLSVTMMAFAELTGFVIPLVIIVTCSCWIIQSLKDSSVFKKDSDKSKALRMVLMCMLVFLLCFAPYHINFLFYLMTGQDIITNCPLRKAIRQFHPISLCLASLSCCLNPVMYYFLTTEFSQLSHRGSIMIRNRLMSRESGSSIRE</sequence>
<evidence type="ECO:0000256" key="1">
    <source>
        <dbReference type="ARBA" id="ARBA00004141"/>
    </source>
</evidence>
<feature type="transmembrane region" description="Helical" evidence="9">
    <location>
        <begin position="189"/>
        <end position="213"/>
    </location>
</feature>
<dbReference type="InterPro" id="IPR017452">
    <property type="entry name" value="GPCR_Rhodpsn_7TM"/>
</dbReference>
<dbReference type="InterPro" id="IPR000276">
    <property type="entry name" value="GPCR_Rhodpsn"/>
</dbReference>
<dbReference type="Proteomes" id="UP001369086">
    <property type="component" value="Unassembled WGS sequence"/>
</dbReference>
<dbReference type="Pfam" id="PF00001">
    <property type="entry name" value="7tm_1"/>
    <property type="match status" value="1"/>
</dbReference>
<dbReference type="EMBL" id="JAHFZB010000027">
    <property type="protein sequence ID" value="KAK6473624.1"/>
    <property type="molecule type" value="Genomic_DNA"/>
</dbReference>
<keyword evidence="4" id="KW-0297">G-protein coupled receptor</keyword>
<keyword evidence="5 9" id="KW-0472">Membrane</keyword>
<comment type="caution">
    <text evidence="11">The sequence shown here is derived from an EMBL/GenBank/DDBJ whole genome shotgun (WGS) entry which is preliminary data.</text>
</comment>
<evidence type="ECO:0000256" key="4">
    <source>
        <dbReference type="ARBA" id="ARBA00023040"/>
    </source>
</evidence>
<dbReference type="PANTHER" id="PTHR24232">
    <property type="entry name" value="G-PROTEIN COUPLED RECEPTOR"/>
    <property type="match status" value="1"/>
</dbReference>
<evidence type="ECO:0000256" key="3">
    <source>
        <dbReference type="ARBA" id="ARBA00022989"/>
    </source>
</evidence>
<dbReference type="PROSITE" id="PS50262">
    <property type="entry name" value="G_PROTEIN_RECEP_F1_2"/>
    <property type="match status" value="1"/>
</dbReference>
<evidence type="ECO:0000256" key="8">
    <source>
        <dbReference type="ARBA" id="ARBA00023224"/>
    </source>
</evidence>
<protein>
    <submittedName>
        <fullName evidence="11">P2Y purinoceptor 10</fullName>
    </submittedName>
</protein>
<keyword evidence="8" id="KW-0807">Transducer</keyword>
<feature type="transmembrane region" description="Helical" evidence="9">
    <location>
        <begin position="234"/>
        <end position="258"/>
    </location>
</feature>
<keyword evidence="2 9" id="KW-0812">Transmembrane</keyword>
<evidence type="ECO:0000313" key="11">
    <source>
        <dbReference type="EMBL" id="KAK6473624.1"/>
    </source>
</evidence>
<keyword evidence="7" id="KW-0325">Glycoprotein</keyword>
<evidence type="ECO:0000256" key="2">
    <source>
        <dbReference type="ARBA" id="ARBA00022692"/>
    </source>
</evidence>